<dbReference type="PROSITE" id="PS50213">
    <property type="entry name" value="FAS1"/>
    <property type="match status" value="4"/>
</dbReference>
<keyword evidence="4" id="KW-1185">Reference proteome</keyword>
<organism evidence="3 4">
    <name type="scientific">Pseudoalteromonas haloplanktis</name>
    <name type="common">Alteromonas haloplanktis</name>
    <dbReference type="NCBI Taxonomy" id="228"/>
    <lineage>
        <taxon>Bacteria</taxon>
        <taxon>Pseudomonadati</taxon>
        <taxon>Pseudomonadota</taxon>
        <taxon>Gammaproteobacteria</taxon>
        <taxon>Alteromonadales</taxon>
        <taxon>Pseudoalteromonadaceae</taxon>
        <taxon>Pseudoalteromonas</taxon>
    </lineage>
</organism>
<dbReference type="AlphaFoldDB" id="A0A9W4VMM0"/>
<feature type="domain" description="FAS1" evidence="2">
    <location>
        <begin position="475"/>
        <end position="727"/>
    </location>
</feature>
<feature type="chain" id="PRO_5040879084" description="FAS1 domain-containing protein" evidence="1">
    <location>
        <begin position="23"/>
        <end position="731"/>
    </location>
</feature>
<dbReference type="Proteomes" id="UP001152447">
    <property type="component" value="Unassembled WGS sequence"/>
</dbReference>
<dbReference type="InterPro" id="IPR050904">
    <property type="entry name" value="Adhesion/Biosynth-related"/>
</dbReference>
<dbReference type="SMART" id="SM00554">
    <property type="entry name" value="FAS1"/>
    <property type="match status" value="4"/>
</dbReference>
<evidence type="ECO:0000256" key="1">
    <source>
        <dbReference type="SAM" id="SignalP"/>
    </source>
</evidence>
<feature type="domain" description="FAS1" evidence="2">
    <location>
        <begin position="326"/>
        <end position="465"/>
    </location>
</feature>
<proteinExistence type="predicted"/>
<dbReference type="PANTHER" id="PTHR10900">
    <property type="entry name" value="PERIOSTIN-RELATED"/>
    <property type="match status" value="1"/>
</dbReference>
<dbReference type="Gene3D" id="2.30.180.10">
    <property type="entry name" value="FAS1 domain"/>
    <property type="match status" value="5"/>
</dbReference>
<feature type="signal peptide" evidence="1">
    <location>
        <begin position="1"/>
        <end position="22"/>
    </location>
</feature>
<dbReference type="InterPro" id="IPR036378">
    <property type="entry name" value="FAS1_dom_sf"/>
</dbReference>
<evidence type="ECO:0000259" key="2">
    <source>
        <dbReference type="PROSITE" id="PS50213"/>
    </source>
</evidence>
<evidence type="ECO:0000313" key="3">
    <source>
        <dbReference type="EMBL" id="CAH9051876.1"/>
    </source>
</evidence>
<reference evidence="3" key="1">
    <citation type="submission" date="2022-07" db="EMBL/GenBank/DDBJ databases">
        <authorList>
            <person name="Criscuolo A."/>
        </authorList>
    </citation>
    <scope>NUCLEOTIDE SEQUENCE</scope>
    <source>
        <strain evidence="3">CIP103197</strain>
    </source>
</reference>
<feature type="domain" description="FAS1" evidence="2">
    <location>
        <begin position="37"/>
        <end position="170"/>
    </location>
</feature>
<accession>A0A9W4VMM0</accession>
<dbReference type="RefSeq" id="WP_262976074.1">
    <property type="nucleotide sequence ID" value="NZ_CAMAPB010000004.1"/>
</dbReference>
<dbReference type="Pfam" id="PF02469">
    <property type="entry name" value="Fasciclin"/>
    <property type="match status" value="4"/>
</dbReference>
<dbReference type="FunFam" id="2.30.180.10:FF:000032">
    <property type="entry name" value="Fasciclin domain-containing protein, putative"/>
    <property type="match status" value="3"/>
</dbReference>
<comment type="caution">
    <text evidence="3">The sequence shown here is derived from an EMBL/GenBank/DDBJ whole genome shotgun (WGS) entry which is preliminary data.</text>
</comment>
<dbReference type="SUPFAM" id="SSF82153">
    <property type="entry name" value="FAS1 domain"/>
    <property type="match status" value="4"/>
</dbReference>
<protein>
    <recommendedName>
        <fullName evidence="2">FAS1 domain-containing protein</fullName>
    </recommendedName>
</protein>
<dbReference type="PANTHER" id="PTHR10900:SF77">
    <property type="entry name" value="FI19380P1"/>
    <property type="match status" value="1"/>
</dbReference>
<keyword evidence="1" id="KW-0732">Signal</keyword>
<gene>
    <name evidence="3" type="ORF">PSEHALCIP103_00506</name>
</gene>
<feature type="domain" description="FAS1" evidence="2">
    <location>
        <begin position="181"/>
        <end position="316"/>
    </location>
</feature>
<dbReference type="InterPro" id="IPR000782">
    <property type="entry name" value="FAS1_domain"/>
</dbReference>
<name>A0A9W4VMM0_PSEHA</name>
<dbReference type="PROSITE" id="PS51257">
    <property type="entry name" value="PROKAR_LIPOPROTEIN"/>
    <property type="match status" value="1"/>
</dbReference>
<evidence type="ECO:0000313" key="4">
    <source>
        <dbReference type="Proteomes" id="UP001152447"/>
    </source>
</evidence>
<dbReference type="Pfam" id="PF03640">
    <property type="entry name" value="Lipoprotein_15"/>
    <property type="match status" value="1"/>
</dbReference>
<dbReference type="EMBL" id="CAMAPB010000004">
    <property type="protein sequence ID" value="CAH9051876.1"/>
    <property type="molecule type" value="Genomic_DNA"/>
</dbReference>
<dbReference type="InterPro" id="IPR005297">
    <property type="entry name" value="Lipoprotein_repeat"/>
</dbReference>
<sequence>MNKVFKLGAIILPLLLIQGCSSDDDNNAPVTVDPQPAVSVFDAAQDSGEFTTLVAALEATGLDETLDDLTNSYTVFAPTDDAFALLGEETINNLLADPDTLSSILTYHVISGRVDAQAAIGLAGSTVETVNGQSIALSLNGESLLVNTSTVTMTDIKTDNGIIHVIDAVLTPKTVSETPPTNNIVETAQQAGDFSTLLAALDAAGLTSALADTSKEFTVFAPTDAAFKAIGSGFLNTLLANPTVLADVLKQHVLVGSVDSVTAMSLNGQSAETLLGNTLPIAINADTNMLSFGGANIIVKDIMTSNGVIHVIDSVIVSDVTLPQSAGTIADIASANGNFTTLLAALTATGLDTLVADPDNTFSVFAPTDDAFAALGQDTINALLADTDTLRDILLYHVFPDATVLSDDAVAIANSNSNSNKVEMANGDMAAISYVDSSLFINDSAITEANVTASNGVIHVLNKVIMPPAEVGTPTKTIATVATETPALSTLVTALQAAGLVDTFNDTTQSFTVFAPTNAAFSKIPSADLDALLADTAALTGVLTQHVLGAQVGSTDAFAANGKMVTTLADNMLSVNVVDFTSTENTATDSVAYDATNNRLVTGMADAMPSKTVYVFDNDLGEAMSVCEAACATTWPPVLGTAASIENIPGLSLIARSDDSMQVAYLGRPLYTFSGDTAAGHNNGQAVNDIWWQVSLPATSLQVAGSNVTTTDIYTSNGVVHLIDTVITTAK</sequence>